<evidence type="ECO:0000313" key="1">
    <source>
        <dbReference type="EMBL" id="KHG17849.1"/>
    </source>
</evidence>
<dbReference type="AlphaFoldDB" id="A0A0B0P160"/>
<dbReference type="Proteomes" id="UP000032142">
    <property type="component" value="Unassembled WGS sequence"/>
</dbReference>
<name>A0A0B0P160_GOSAR</name>
<proteinExistence type="predicted"/>
<reference evidence="2" key="1">
    <citation type="submission" date="2014-09" db="EMBL/GenBank/DDBJ databases">
        <authorList>
            <person name="Mudge J."/>
            <person name="Ramaraj T."/>
            <person name="Lindquist I.E."/>
            <person name="Bharti A.K."/>
            <person name="Sundararajan A."/>
            <person name="Cameron C.T."/>
            <person name="Woodward J.E."/>
            <person name="May G.D."/>
            <person name="Brubaker C."/>
            <person name="Broadhvest J."/>
            <person name="Wilkins T.A."/>
        </authorList>
    </citation>
    <scope>NUCLEOTIDE SEQUENCE</scope>
    <source>
        <strain evidence="2">cv. AKA8401</strain>
    </source>
</reference>
<dbReference type="EMBL" id="KN409178">
    <property type="protein sequence ID" value="KHG17849.1"/>
    <property type="molecule type" value="Genomic_DNA"/>
</dbReference>
<protein>
    <submittedName>
        <fullName evidence="1">Uncharacterized protein</fullName>
    </submittedName>
</protein>
<accession>A0A0B0P160</accession>
<evidence type="ECO:0000313" key="2">
    <source>
        <dbReference type="Proteomes" id="UP000032142"/>
    </source>
</evidence>
<gene>
    <name evidence="1" type="ORF">F383_05482</name>
</gene>
<sequence>MRISSEPEQLRVGLVGYSLHAIGLEVFRDIPTLCR</sequence>
<organism evidence="1 2">
    <name type="scientific">Gossypium arboreum</name>
    <name type="common">Tree cotton</name>
    <name type="synonym">Gossypium nanking</name>
    <dbReference type="NCBI Taxonomy" id="29729"/>
    <lineage>
        <taxon>Eukaryota</taxon>
        <taxon>Viridiplantae</taxon>
        <taxon>Streptophyta</taxon>
        <taxon>Embryophyta</taxon>
        <taxon>Tracheophyta</taxon>
        <taxon>Spermatophyta</taxon>
        <taxon>Magnoliopsida</taxon>
        <taxon>eudicotyledons</taxon>
        <taxon>Gunneridae</taxon>
        <taxon>Pentapetalae</taxon>
        <taxon>rosids</taxon>
        <taxon>malvids</taxon>
        <taxon>Malvales</taxon>
        <taxon>Malvaceae</taxon>
        <taxon>Malvoideae</taxon>
        <taxon>Gossypium</taxon>
    </lineage>
</organism>
<keyword evidence="2" id="KW-1185">Reference proteome</keyword>